<dbReference type="CDD" id="cd22191">
    <property type="entry name" value="DPBB_RlpA_EXP_N-like"/>
    <property type="match status" value="1"/>
</dbReference>
<dbReference type="InterPro" id="IPR051477">
    <property type="entry name" value="Expansin_CellWall"/>
</dbReference>
<dbReference type="STRING" id="139420.A0A371CQ29"/>
<evidence type="ECO:0000313" key="4">
    <source>
        <dbReference type="EMBL" id="RDX42317.1"/>
    </source>
</evidence>
<gene>
    <name evidence="4" type="ORF">OH76DRAFT_1362973</name>
</gene>
<evidence type="ECO:0000313" key="5">
    <source>
        <dbReference type="Proteomes" id="UP000256964"/>
    </source>
</evidence>
<feature type="domain" description="RlpA-like protein double-psi beta-barrel" evidence="3">
    <location>
        <begin position="74"/>
        <end position="118"/>
    </location>
</feature>
<dbReference type="PANTHER" id="PTHR31836:SF28">
    <property type="entry name" value="SRCR DOMAIN-CONTAINING PROTEIN-RELATED"/>
    <property type="match status" value="1"/>
</dbReference>
<dbReference type="AlphaFoldDB" id="A0A371CQ29"/>
<protein>
    <submittedName>
        <fullName evidence="4">Barwin-like endoglucanase</fullName>
    </submittedName>
</protein>
<sequence>MRFSVVLLAALSAATFGYAQTSMSGGDATFYTAGVGSCGFTNTDADFIVAVDVATITSFPGAGANPNANPMCGRQLVVTGPDGKSVTVTVADTCPTCAPGSVDLTPTAFQQLASLDVGRLTGISWTLI</sequence>
<dbReference type="Proteomes" id="UP000256964">
    <property type="component" value="Unassembled WGS sequence"/>
</dbReference>
<dbReference type="InterPro" id="IPR009009">
    <property type="entry name" value="RlpA-like_DPBB"/>
</dbReference>
<evidence type="ECO:0000259" key="3">
    <source>
        <dbReference type="Pfam" id="PF03330"/>
    </source>
</evidence>
<keyword evidence="1 2" id="KW-0732">Signal</keyword>
<evidence type="ECO:0000256" key="2">
    <source>
        <dbReference type="SAM" id="SignalP"/>
    </source>
</evidence>
<proteinExistence type="predicted"/>
<feature type="chain" id="PRO_5016993907" evidence="2">
    <location>
        <begin position="20"/>
        <end position="128"/>
    </location>
</feature>
<accession>A0A371CQ29</accession>
<dbReference type="PANTHER" id="PTHR31836">
    <property type="match status" value="1"/>
</dbReference>
<dbReference type="SUPFAM" id="SSF50685">
    <property type="entry name" value="Barwin-like endoglucanases"/>
    <property type="match status" value="1"/>
</dbReference>
<name>A0A371CQ29_9APHY</name>
<organism evidence="4 5">
    <name type="scientific">Lentinus brumalis</name>
    <dbReference type="NCBI Taxonomy" id="2498619"/>
    <lineage>
        <taxon>Eukaryota</taxon>
        <taxon>Fungi</taxon>
        <taxon>Dikarya</taxon>
        <taxon>Basidiomycota</taxon>
        <taxon>Agaricomycotina</taxon>
        <taxon>Agaricomycetes</taxon>
        <taxon>Polyporales</taxon>
        <taxon>Polyporaceae</taxon>
        <taxon>Lentinus</taxon>
    </lineage>
</organism>
<evidence type="ECO:0000256" key="1">
    <source>
        <dbReference type="ARBA" id="ARBA00022729"/>
    </source>
</evidence>
<dbReference type="Gene3D" id="2.40.40.10">
    <property type="entry name" value="RlpA-like domain"/>
    <property type="match status" value="1"/>
</dbReference>
<dbReference type="InterPro" id="IPR036908">
    <property type="entry name" value="RlpA-like_sf"/>
</dbReference>
<dbReference type="OrthoDB" id="406505at2759"/>
<keyword evidence="5" id="KW-1185">Reference proteome</keyword>
<feature type="signal peptide" evidence="2">
    <location>
        <begin position="1"/>
        <end position="19"/>
    </location>
</feature>
<dbReference type="Pfam" id="PF03330">
    <property type="entry name" value="DPBB_1"/>
    <property type="match status" value="1"/>
</dbReference>
<dbReference type="EMBL" id="KZ857487">
    <property type="protein sequence ID" value="RDX42317.1"/>
    <property type="molecule type" value="Genomic_DNA"/>
</dbReference>
<reference evidence="4 5" key="1">
    <citation type="journal article" date="2018" name="Biotechnol. Biofuels">
        <title>Integrative visual omics of the white-rot fungus Polyporus brumalis exposes the biotechnological potential of its oxidative enzymes for delignifying raw plant biomass.</title>
        <authorList>
            <person name="Miyauchi S."/>
            <person name="Rancon A."/>
            <person name="Drula E."/>
            <person name="Hage H."/>
            <person name="Chaduli D."/>
            <person name="Favel A."/>
            <person name="Grisel S."/>
            <person name="Henrissat B."/>
            <person name="Herpoel-Gimbert I."/>
            <person name="Ruiz-Duenas F.J."/>
            <person name="Chevret D."/>
            <person name="Hainaut M."/>
            <person name="Lin J."/>
            <person name="Wang M."/>
            <person name="Pangilinan J."/>
            <person name="Lipzen A."/>
            <person name="Lesage-Meessen L."/>
            <person name="Navarro D."/>
            <person name="Riley R."/>
            <person name="Grigoriev I.V."/>
            <person name="Zhou S."/>
            <person name="Raouche S."/>
            <person name="Rosso M.N."/>
        </authorList>
    </citation>
    <scope>NUCLEOTIDE SEQUENCE [LARGE SCALE GENOMIC DNA]</scope>
    <source>
        <strain evidence="4 5">BRFM 1820</strain>
    </source>
</reference>